<evidence type="ECO:0000256" key="7">
    <source>
        <dbReference type="ARBA" id="ARBA00048336"/>
    </source>
</evidence>
<dbReference type="GO" id="GO:0005737">
    <property type="term" value="C:cytoplasm"/>
    <property type="evidence" value="ECO:0007669"/>
    <property type="project" value="TreeGrafter"/>
</dbReference>
<evidence type="ECO:0000256" key="2">
    <source>
        <dbReference type="ARBA" id="ARBA00022723"/>
    </source>
</evidence>
<dbReference type="InterPro" id="IPR004843">
    <property type="entry name" value="Calcineurin-like_PHP"/>
</dbReference>
<dbReference type="GeneID" id="94832878"/>
<dbReference type="AlphaFoldDB" id="A0A1J4KTB8"/>
<accession>A0A1J4KTB8</accession>
<gene>
    <name evidence="10" type="primary">sds21</name>
    <name evidence="10" type="ORF">TRFO_15065</name>
</gene>
<dbReference type="PRINTS" id="PR00114">
    <property type="entry name" value="STPHPHTASE"/>
</dbReference>
<dbReference type="PROSITE" id="PS00125">
    <property type="entry name" value="SER_THR_PHOSPHATASE"/>
    <property type="match status" value="1"/>
</dbReference>
<dbReference type="EMBL" id="MLAK01000353">
    <property type="protein sequence ID" value="OHT14535.1"/>
    <property type="molecule type" value="Genomic_DNA"/>
</dbReference>
<protein>
    <recommendedName>
        <fullName evidence="8">Serine/threonine-protein phosphatase</fullName>
        <ecNumber evidence="8">3.1.3.16</ecNumber>
    </recommendedName>
</protein>
<dbReference type="VEuPathDB" id="TrichDB:TRFO_15065"/>
<dbReference type="GO" id="GO:0004722">
    <property type="term" value="F:protein serine/threonine phosphatase activity"/>
    <property type="evidence" value="ECO:0007669"/>
    <property type="project" value="UniProtKB-EC"/>
</dbReference>
<dbReference type="PANTHER" id="PTHR11668">
    <property type="entry name" value="SERINE/THREONINE PROTEIN PHOSPHATASE"/>
    <property type="match status" value="1"/>
</dbReference>
<dbReference type="InterPro" id="IPR050341">
    <property type="entry name" value="PP1_catalytic_subunit"/>
</dbReference>
<comment type="similarity">
    <text evidence="8">Belongs to the PPP phosphatase family.</text>
</comment>
<keyword evidence="3 8" id="KW-0378">Hydrolase</keyword>
<dbReference type="Gene3D" id="3.60.21.10">
    <property type="match status" value="1"/>
</dbReference>
<comment type="cofactor">
    <cofactor evidence="1">
        <name>Mn(2+)</name>
        <dbReference type="ChEBI" id="CHEBI:29035"/>
    </cofactor>
</comment>
<dbReference type="GO" id="GO:0046872">
    <property type="term" value="F:metal ion binding"/>
    <property type="evidence" value="ECO:0007669"/>
    <property type="project" value="UniProtKB-KW"/>
</dbReference>
<dbReference type="RefSeq" id="XP_068367671.1">
    <property type="nucleotide sequence ID" value="XM_068498174.1"/>
</dbReference>
<comment type="catalytic activity">
    <reaction evidence="6">
        <text>O-phospho-L-seryl-[protein] + H2O = L-seryl-[protein] + phosphate</text>
        <dbReference type="Rhea" id="RHEA:20629"/>
        <dbReference type="Rhea" id="RHEA-COMP:9863"/>
        <dbReference type="Rhea" id="RHEA-COMP:11604"/>
        <dbReference type="ChEBI" id="CHEBI:15377"/>
        <dbReference type="ChEBI" id="CHEBI:29999"/>
        <dbReference type="ChEBI" id="CHEBI:43474"/>
        <dbReference type="ChEBI" id="CHEBI:83421"/>
        <dbReference type="EC" id="3.1.3.16"/>
    </reaction>
</comment>
<dbReference type="Pfam" id="PF00149">
    <property type="entry name" value="Metallophos"/>
    <property type="match status" value="1"/>
</dbReference>
<dbReference type="PANTHER" id="PTHR11668:SF300">
    <property type="entry name" value="SERINE_THREONINE-PROTEIN PHOSPHATASE"/>
    <property type="match status" value="1"/>
</dbReference>
<comment type="catalytic activity">
    <reaction evidence="7 8">
        <text>O-phospho-L-threonyl-[protein] + H2O = L-threonyl-[protein] + phosphate</text>
        <dbReference type="Rhea" id="RHEA:47004"/>
        <dbReference type="Rhea" id="RHEA-COMP:11060"/>
        <dbReference type="Rhea" id="RHEA-COMP:11605"/>
        <dbReference type="ChEBI" id="CHEBI:15377"/>
        <dbReference type="ChEBI" id="CHEBI:30013"/>
        <dbReference type="ChEBI" id="CHEBI:43474"/>
        <dbReference type="ChEBI" id="CHEBI:61977"/>
        <dbReference type="EC" id="3.1.3.16"/>
    </reaction>
</comment>
<evidence type="ECO:0000313" key="10">
    <source>
        <dbReference type="EMBL" id="OHT14535.1"/>
    </source>
</evidence>
<dbReference type="GO" id="GO:0005634">
    <property type="term" value="C:nucleus"/>
    <property type="evidence" value="ECO:0007669"/>
    <property type="project" value="TreeGrafter"/>
</dbReference>
<keyword evidence="5" id="KW-0464">Manganese</keyword>
<keyword evidence="2" id="KW-0479">Metal-binding</keyword>
<dbReference type="OrthoDB" id="10459682at2759"/>
<sequence>MKQAPVEIEISKYLYDHYTKLLHYDPKMLASGKSKLNLIHFSQEKIISVCMSALSIFKKEPNILTINSPLIVVGDIHGQFIDLIRIIKENGLPNNRKYVFLGDLVDRGEFSLDVVLFILSLKTLFPSNVFLLRGNHEFHSTCGSAGFLKEIKASGYSETVYSAFLSVFVYLPLCAVVDNTYFLTHAGIGPDLSHIEQIQNLARPIYTFGDPIIDALLWSDPNAQLNLFQESTRGTGFMFGKTAIENFLSRNKFKMLIRGHESISQGYEYQFGKLCLTIFSASNYCGQLENDGAILLINSRDSTEIKVYPPLPFLPRKKVVFTREKELPSSKQIPKEIIEVAEQLQIKIM</sequence>
<evidence type="ECO:0000256" key="8">
    <source>
        <dbReference type="RuleBase" id="RU004273"/>
    </source>
</evidence>
<proteinExistence type="inferred from homology"/>
<dbReference type="SMART" id="SM00156">
    <property type="entry name" value="PP2Ac"/>
    <property type="match status" value="1"/>
</dbReference>
<reference evidence="10" key="1">
    <citation type="submission" date="2016-10" db="EMBL/GenBank/DDBJ databases">
        <authorList>
            <person name="Benchimol M."/>
            <person name="Almeida L.G."/>
            <person name="Vasconcelos A.T."/>
            <person name="Perreira-Neves A."/>
            <person name="Rosa I.A."/>
            <person name="Tasca T."/>
            <person name="Bogo M.R."/>
            <person name="de Souza W."/>
        </authorList>
    </citation>
    <scope>NUCLEOTIDE SEQUENCE [LARGE SCALE GENOMIC DNA]</scope>
    <source>
        <strain evidence="10">K</strain>
    </source>
</reference>
<evidence type="ECO:0000256" key="6">
    <source>
        <dbReference type="ARBA" id="ARBA00047761"/>
    </source>
</evidence>
<organism evidence="10 11">
    <name type="scientific">Tritrichomonas foetus</name>
    <dbReference type="NCBI Taxonomy" id="1144522"/>
    <lineage>
        <taxon>Eukaryota</taxon>
        <taxon>Metamonada</taxon>
        <taxon>Parabasalia</taxon>
        <taxon>Tritrichomonadida</taxon>
        <taxon>Tritrichomonadidae</taxon>
        <taxon>Tritrichomonas</taxon>
    </lineage>
</organism>
<name>A0A1J4KTB8_9EUKA</name>
<dbReference type="InterPro" id="IPR029052">
    <property type="entry name" value="Metallo-depent_PP-like"/>
</dbReference>
<keyword evidence="11" id="KW-1185">Reference proteome</keyword>
<keyword evidence="4" id="KW-0904">Protein phosphatase</keyword>
<evidence type="ECO:0000313" key="11">
    <source>
        <dbReference type="Proteomes" id="UP000179807"/>
    </source>
</evidence>
<comment type="caution">
    <text evidence="10">The sequence shown here is derived from an EMBL/GenBank/DDBJ whole genome shotgun (WGS) entry which is preliminary data.</text>
</comment>
<dbReference type="Proteomes" id="UP000179807">
    <property type="component" value="Unassembled WGS sequence"/>
</dbReference>
<evidence type="ECO:0000259" key="9">
    <source>
        <dbReference type="PROSITE" id="PS00125"/>
    </source>
</evidence>
<evidence type="ECO:0000256" key="4">
    <source>
        <dbReference type="ARBA" id="ARBA00022912"/>
    </source>
</evidence>
<evidence type="ECO:0000256" key="1">
    <source>
        <dbReference type="ARBA" id="ARBA00001936"/>
    </source>
</evidence>
<feature type="domain" description="Serine/threonine specific protein phosphatases" evidence="9">
    <location>
        <begin position="132"/>
        <end position="137"/>
    </location>
</feature>
<dbReference type="EC" id="3.1.3.16" evidence="8"/>
<evidence type="ECO:0000256" key="5">
    <source>
        <dbReference type="ARBA" id="ARBA00023211"/>
    </source>
</evidence>
<dbReference type="SUPFAM" id="SSF56300">
    <property type="entry name" value="Metallo-dependent phosphatases"/>
    <property type="match status" value="1"/>
</dbReference>
<dbReference type="InterPro" id="IPR006186">
    <property type="entry name" value="Ser/Thr-sp_prot-phosphatase"/>
</dbReference>
<dbReference type="CDD" id="cd00144">
    <property type="entry name" value="MPP_PPP_family"/>
    <property type="match status" value="1"/>
</dbReference>
<evidence type="ECO:0000256" key="3">
    <source>
        <dbReference type="ARBA" id="ARBA00022801"/>
    </source>
</evidence>